<dbReference type="GO" id="GO:0003990">
    <property type="term" value="F:acetylcholinesterase activity"/>
    <property type="evidence" value="ECO:0007669"/>
    <property type="project" value="UniProtKB-EC"/>
</dbReference>
<feature type="active site" description="Acyl-ester intermediate" evidence="7">
    <location>
        <position position="229"/>
    </location>
</feature>
<dbReference type="InterPro" id="IPR029058">
    <property type="entry name" value="AB_hydrolase_fold"/>
</dbReference>
<evidence type="ECO:0000256" key="1">
    <source>
        <dbReference type="ARBA" id="ARBA00005964"/>
    </source>
</evidence>
<dbReference type="Proteomes" id="UP000887566">
    <property type="component" value="Unplaced"/>
</dbReference>
<evidence type="ECO:0000256" key="8">
    <source>
        <dbReference type="RuleBase" id="RU361235"/>
    </source>
</evidence>
<evidence type="ECO:0000256" key="5">
    <source>
        <dbReference type="ARBA" id="ARBA00023157"/>
    </source>
</evidence>
<keyword evidence="8" id="KW-0732">Signal</keyword>
<evidence type="ECO:0000256" key="6">
    <source>
        <dbReference type="ARBA" id="ARBA00048484"/>
    </source>
</evidence>
<feature type="active site" description="Charge relay system" evidence="7">
    <location>
        <position position="476"/>
    </location>
</feature>
<dbReference type="InterPro" id="IPR019826">
    <property type="entry name" value="Carboxylesterase_B_AS"/>
</dbReference>
<dbReference type="InterPro" id="IPR019819">
    <property type="entry name" value="Carboxylesterase_B_CS"/>
</dbReference>
<feature type="domain" description="Carboxylesterase type B" evidence="9">
    <location>
        <begin position="36"/>
        <end position="564"/>
    </location>
</feature>
<dbReference type="AlphaFoldDB" id="A0A914V050"/>
<evidence type="ECO:0000259" key="9">
    <source>
        <dbReference type="Pfam" id="PF00135"/>
    </source>
</evidence>
<feature type="signal peptide" evidence="8">
    <location>
        <begin position="1"/>
        <end position="35"/>
    </location>
</feature>
<feature type="active site" description="Charge relay system" evidence="7">
    <location>
        <position position="358"/>
    </location>
</feature>
<dbReference type="GO" id="GO:0005886">
    <property type="term" value="C:plasma membrane"/>
    <property type="evidence" value="ECO:0007669"/>
    <property type="project" value="TreeGrafter"/>
</dbReference>
<dbReference type="PANTHER" id="PTHR43918:SF4">
    <property type="entry name" value="CARBOXYLIC ESTER HYDROLASE"/>
    <property type="match status" value="1"/>
</dbReference>
<comment type="catalytic activity">
    <reaction evidence="6">
        <text>acetylcholine + H2O = choline + acetate + H(+)</text>
        <dbReference type="Rhea" id="RHEA:17561"/>
        <dbReference type="ChEBI" id="CHEBI:15354"/>
        <dbReference type="ChEBI" id="CHEBI:15355"/>
        <dbReference type="ChEBI" id="CHEBI:15377"/>
        <dbReference type="ChEBI" id="CHEBI:15378"/>
        <dbReference type="ChEBI" id="CHEBI:30089"/>
        <dbReference type="EC" id="3.1.1.7"/>
    </reaction>
</comment>
<dbReference type="GO" id="GO:0005615">
    <property type="term" value="C:extracellular space"/>
    <property type="evidence" value="ECO:0007669"/>
    <property type="project" value="TreeGrafter"/>
</dbReference>
<dbReference type="SUPFAM" id="SSF53474">
    <property type="entry name" value="alpha/beta-Hydrolases"/>
    <property type="match status" value="1"/>
</dbReference>
<dbReference type="GO" id="GO:0019695">
    <property type="term" value="P:choline metabolic process"/>
    <property type="evidence" value="ECO:0007669"/>
    <property type="project" value="TreeGrafter"/>
</dbReference>
<dbReference type="PRINTS" id="PR00878">
    <property type="entry name" value="CHOLNESTRASE"/>
</dbReference>
<feature type="chain" id="PRO_5038163676" description="Carboxylic ester hydrolase" evidence="8">
    <location>
        <begin position="36"/>
        <end position="602"/>
    </location>
</feature>
<evidence type="ECO:0000256" key="7">
    <source>
        <dbReference type="PIRSR" id="PIRSR600997-1"/>
    </source>
</evidence>
<name>A0A914V050_9BILA</name>
<comment type="similarity">
    <text evidence="1 8">Belongs to the type-B carboxylesterase/lipase family.</text>
</comment>
<evidence type="ECO:0000256" key="3">
    <source>
        <dbReference type="ARBA" id="ARBA00022801"/>
    </source>
</evidence>
<accession>A0A914V050</accession>
<evidence type="ECO:0000313" key="10">
    <source>
        <dbReference type="Proteomes" id="UP000887566"/>
    </source>
</evidence>
<dbReference type="EC" id="3.1.1.-" evidence="8"/>
<reference evidence="11" key="1">
    <citation type="submission" date="2022-11" db="UniProtKB">
        <authorList>
            <consortium name="WormBaseParasite"/>
        </authorList>
    </citation>
    <scope>IDENTIFICATION</scope>
</reference>
<keyword evidence="3 8" id="KW-0378">Hydrolase</keyword>
<dbReference type="InterPro" id="IPR002018">
    <property type="entry name" value="CarbesteraseB"/>
</dbReference>
<keyword evidence="10" id="KW-1185">Reference proteome</keyword>
<proteinExistence type="inferred from homology"/>
<dbReference type="Gene3D" id="3.40.50.1820">
    <property type="entry name" value="alpha/beta hydrolase"/>
    <property type="match status" value="1"/>
</dbReference>
<dbReference type="Pfam" id="PF00135">
    <property type="entry name" value="COesterase"/>
    <property type="match status" value="1"/>
</dbReference>
<dbReference type="InterPro" id="IPR000997">
    <property type="entry name" value="Cholinesterase"/>
</dbReference>
<dbReference type="GO" id="GO:0006581">
    <property type="term" value="P:acetylcholine catabolic process"/>
    <property type="evidence" value="ECO:0007669"/>
    <property type="project" value="TreeGrafter"/>
</dbReference>
<protein>
    <recommendedName>
        <fullName evidence="8">Carboxylic ester hydrolase</fullName>
        <ecNumber evidence="8">3.1.1.-</ecNumber>
    </recommendedName>
</protein>
<evidence type="ECO:0000256" key="4">
    <source>
        <dbReference type="ARBA" id="ARBA00022867"/>
    </source>
</evidence>
<keyword evidence="4" id="KW-0531">Neurotransmitter degradation</keyword>
<keyword evidence="5" id="KW-1015">Disulfide bond</keyword>
<organism evidence="10 11">
    <name type="scientific">Plectus sambesii</name>
    <dbReference type="NCBI Taxonomy" id="2011161"/>
    <lineage>
        <taxon>Eukaryota</taxon>
        <taxon>Metazoa</taxon>
        <taxon>Ecdysozoa</taxon>
        <taxon>Nematoda</taxon>
        <taxon>Chromadorea</taxon>
        <taxon>Plectida</taxon>
        <taxon>Plectina</taxon>
        <taxon>Plectoidea</taxon>
        <taxon>Plectidae</taxon>
        <taxon>Plectus</taxon>
    </lineage>
</organism>
<evidence type="ECO:0000313" key="11">
    <source>
        <dbReference type="WBParaSite" id="PSAMB.scaffold1389size32224.g13096.t1"/>
    </source>
</evidence>
<evidence type="ECO:0000256" key="2">
    <source>
        <dbReference type="ARBA" id="ARBA00022487"/>
    </source>
</evidence>
<dbReference type="WBParaSite" id="PSAMB.scaffold1389size32224.g13096.t1">
    <property type="protein sequence ID" value="PSAMB.scaffold1389size32224.g13096.t1"/>
    <property type="gene ID" value="PSAMB.scaffold1389size32224.g13096"/>
</dbReference>
<dbReference type="FunFam" id="3.40.50.1820:FF:000029">
    <property type="entry name" value="Acetylcholinesterase"/>
    <property type="match status" value="1"/>
</dbReference>
<dbReference type="PROSITE" id="PS00122">
    <property type="entry name" value="CARBOXYLESTERASE_B_1"/>
    <property type="match status" value="1"/>
</dbReference>
<dbReference type="PROSITE" id="PS00941">
    <property type="entry name" value="CARBOXYLESTERASE_B_2"/>
    <property type="match status" value="1"/>
</dbReference>
<dbReference type="InterPro" id="IPR050654">
    <property type="entry name" value="AChE-related_enzymes"/>
</dbReference>
<sequence length="602" mass="67873">MAMEITSDRLASFFPANFARLSCFLLLLLLGGVASDTIVQTPLGSLRGQTITVNDKVVRTFLGVPFAEPPTGKWRFMPPQPKQPWNVTKDATTLSPACIQTRDDYNKSFWGSEMWNANTPTSEDCLYVNIWTPAGANGLAVMVWLFGGGYYYGSPSLVLYDGRALAALGNVVVININYRVGPFGFMYLGHPQVPGNMGMLDQQIALRWINQNVKAFGGDPAKVTLFGESAGAASIVAHLIAPASQGLFVNGILQSGSLDNKWSMDTPEHAYDKSMQMAALVDCNRSTSVSENIECLRKAPVEKFTEQLWNIKLNFLEFPLVTVSRDNGFFSKEDAFSALRAGRLNKDVNIMIGINHDEGNFWLIYNIPKYFESKDQPQLTREQYRECIDQAFASHSLVVREAAANVYADQACEQGSPSNFYAEQINQMIGDYFFTCDSIWLSDLFAQNEYPGNVFIYYFDQPSTANPWPKWTGVMHAYEIEFAFGVPLYNTTANYTSNERSLSRKMVQYWSSFAKTGRPAISNPSKSEIWPQYTKDNRKWLYLKGGKDEIKAIDHRKETECKMWRSARDIEYQLFVQAASQYRPTTLLLLPLVLCFAVYLRN</sequence>
<keyword evidence="2" id="KW-0719">Serine esterase</keyword>
<dbReference type="PANTHER" id="PTHR43918">
    <property type="entry name" value="ACETYLCHOLINESTERASE"/>
    <property type="match status" value="1"/>
</dbReference>